<evidence type="ECO:0000313" key="1">
    <source>
        <dbReference type="EMBL" id="CAI8608471.1"/>
    </source>
</evidence>
<evidence type="ECO:0000313" key="2">
    <source>
        <dbReference type="Proteomes" id="UP001157006"/>
    </source>
</evidence>
<dbReference type="EMBL" id="OX451739">
    <property type="protein sequence ID" value="CAI8608471.1"/>
    <property type="molecule type" value="Genomic_DNA"/>
</dbReference>
<proteinExistence type="predicted"/>
<dbReference type="Proteomes" id="UP001157006">
    <property type="component" value="Chromosome 4"/>
</dbReference>
<reference evidence="1 2" key="1">
    <citation type="submission" date="2023-01" db="EMBL/GenBank/DDBJ databases">
        <authorList>
            <person name="Kreplak J."/>
        </authorList>
    </citation>
    <scope>NUCLEOTIDE SEQUENCE [LARGE SCALE GENOMIC DNA]</scope>
</reference>
<accession>A0AAV1ADX2</accession>
<protein>
    <submittedName>
        <fullName evidence="1">Uncharacterized protein</fullName>
    </submittedName>
</protein>
<sequence>MYGSRLTRESLRPARSSVPGLSIWPGTQSSPLLRIPPLNHGEIKPPKALTSSFSLGGTWVSGGFTGQDFLVFARGLNQPRARRGVVLQALKKKDQASRALALRKERSQAYAEFRVDVPWSSVSSRDLDQGSSVLRG</sequence>
<name>A0AAV1ADX2_VICFA</name>
<organism evidence="1 2">
    <name type="scientific">Vicia faba</name>
    <name type="common">Broad bean</name>
    <name type="synonym">Faba vulgaris</name>
    <dbReference type="NCBI Taxonomy" id="3906"/>
    <lineage>
        <taxon>Eukaryota</taxon>
        <taxon>Viridiplantae</taxon>
        <taxon>Streptophyta</taxon>
        <taxon>Embryophyta</taxon>
        <taxon>Tracheophyta</taxon>
        <taxon>Spermatophyta</taxon>
        <taxon>Magnoliopsida</taxon>
        <taxon>eudicotyledons</taxon>
        <taxon>Gunneridae</taxon>
        <taxon>Pentapetalae</taxon>
        <taxon>rosids</taxon>
        <taxon>fabids</taxon>
        <taxon>Fabales</taxon>
        <taxon>Fabaceae</taxon>
        <taxon>Papilionoideae</taxon>
        <taxon>50 kb inversion clade</taxon>
        <taxon>NPAAA clade</taxon>
        <taxon>Hologalegina</taxon>
        <taxon>IRL clade</taxon>
        <taxon>Fabeae</taxon>
        <taxon>Vicia</taxon>
    </lineage>
</organism>
<keyword evidence="2" id="KW-1185">Reference proteome</keyword>
<dbReference type="AlphaFoldDB" id="A0AAV1ADX2"/>
<gene>
    <name evidence="1" type="ORF">VFH_IV086120</name>
</gene>